<dbReference type="AlphaFoldDB" id="A0A6B3NEN4"/>
<evidence type="ECO:0008006" key="3">
    <source>
        <dbReference type="Google" id="ProtNLM"/>
    </source>
</evidence>
<protein>
    <recommendedName>
        <fullName evidence="3">DUF3854 domain-containing protein</fullName>
    </recommendedName>
</protein>
<accession>A0A6B3NEN4</accession>
<organism evidence="2">
    <name type="scientific">Symploca sp. SIO1C4</name>
    <dbReference type="NCBI Taxonomy" id="2607765"/>
    <lineage>
        <taxon>Bacteria</taxon>
        <taxon>Bacillati</taxon>
        <taxon>Cyanobacteriota</taxon>
        <taxon>Cyanophyceae</taxon>
        <taxon>Coleofasciculales</taxon>
        <taxon>Coleofasciculaceae</taxon>
        <taxon>Symploca</taxon>
    </lineage>
</organism>
<gene>
    <name evidence="2" type="ORF">F6J89_16010</name>
</gene>
<reference evidence="2" key="1">
    <citation type="submission" date="2019-11" db="EMBL/GenBank/DDBJ databases">
        <title>Genomic insights into an expanded diversity of filamentous marine cyanobacteria reveals the extraordinary biosynthetic potential of Moorea and Okeania.</title>
        <authorList>
            <person name="Ferreira Leao T."/>
            <person name="Wang M."/>
            <person name="Moss N."/>
            <person name="Da Silva R."/>
            <person name="Sanders J."/>
            <person name="Nurk S."/>
            <person name="Gurevich A."/>
            <person name="Humphrey G."/>
            <person name="Reher R."/>
            <person name="Zhu Q."/>
            <person name="Belda-Ferre P."/>
            <person name="Glukhov E."/>
            <person name="Rex R."/>
            <person name="Dorrestein P.C."/>
            <person name="Knight R."/>
            <person name="Pevzner P."/>
            <person name="Gerwick W.H."/>
            <person name="Gerwick L."/>
        </authorList>
    </citation>
    <scope>NUCLEOTIDE SEQUENCE</scope>
    <source>
        <strain evidence="2">SIO1C4</strain>
    </source>
</reference>
<name>A0A6B3NEN4_9CYAN</name>
<evidence type="ECO:0000256" key="1">
    <source>
        <dbReference type="SAM" id="MobiDB-lite"/>
    </source>
</evidence>
<evidence type="ECO:0000313" key="2">
    <source>
        <dbReference type="EMBL" id="NER29092.1"/>
    </source>
</evidence>
<comment type="caution">
    <text evidence="2">The sequence shown here is derived from an EMBL/GenBank/DDBJ whole genome shotgun (WGS) entry which is preliminary data.</text>
</comment>
<proteinExistence type="predicted"/>
<feature type="region of interest" description="Disordered" evidence="1">
    <location>
        <begin position="88"/>
        <end position="108"/>
    </location>
</feature>
<dbReference type="EMBL" id="JAAHFQ010000306">
    <property type="protein sequence ID" value="NER29092.1"/>
    <property type="molecule type" value="Genomic_DNA"/>
</dbReference>
<sequence>MNKFTPTNRHNPCPICGDTSSRCREKRGNDQDLWLCMDNAGARKGEIINDHICVGVTRDGLWGEFVEHNQIIKSRDYLSEALRRRERLRRKEEREAKKKREEATKKAAELSAAERDRCYREILEQLDLAESDRRDLDQRGFTEEQITACGFKSVNQWQKVEGDFPSNLPGLGRENSLITPAAGYLCPVRDIDGLIVGMQLRKRYPKPDQGRYGWLSKGGNYRLNGEPPLNLVLPERLGSFRIGIIEGTGAKPFLAAHRLGIPAIGAAGGMHGSSPEALKQMVQQLQEALRRIAEAVGAKRSRKDEQRIEISSHLEAWVGRMIQDFDHLLLPKPLPGQKKKKFSIEVAFFPDAGSVENPNVMRQIERTASALKEIRCYPRVGWWGQESKKNSRDVDEISPDELRAI</sequence>